<proteinExistence type="predicted"/>
<comment type="caution">
    <text evidence="2">The sequence shown here is derived from an EMBL/GenBank/DDBJ whole genome shotgun (WGS) entry which is preliminary data.</text>
</comment>
<accession>A0A8S2EVU6</accession>
<name>A0A8S2EVU6_9BILA</name>
<organism evidence="2 4">
    <name type="scientific">Didymodactylos carnosus</name>
    <dbReference type="NCBI Taxonomy" id="1234261"/>
    <lineage>
        <taxon>Eukaryota</taxon>
        <taxon>Metazoa</taxon>
        <taxon>Spiralia</taxon>
        <taxon>Gnathifera</taxon>
        <taxon>Rotifera</taxon>
        <taxon>Eurotatoria</taxon>
        <taxon>Bdelloidea</taxon>
        <taxon>Philodinida</taxon>
        <taxon>Philodinidae</taxon>
        <taxon>Didymodactylos</taxon>
    </lineage>
</organism>
<dbReference type="CDD" id="cd00304">
    <property type="entry name" value="RT_like"/>
    <property type="match status" value="1"/>
</dbReference>
<sequence>MLFDHYKEQQKQLKKTTVVVNDSESQLRNQINIFLWTRTALHLTRLIDKERNVIKERHEKKLLSLKIPVKSDGFNNKLVYNFSYRVLTPAEESLLSKGWKYAVTVKKLNVLNMKCNLEYMYNSLQHYGLLKGPGTATKIKGLLNDFGLNTEKILKHAISNLSKEETEAITLSKDSNLVISKVDKGNAIVVLNKDDYLSKAQELLNDQSAFKKLNSNLTIKREHEFINFLLELKRNKLITEDHYKIMRPRTGSRTPEAYFLVKVHKNNLPLRPIISSYDSYNYNTAKYLANLLTPALRDAPSYVKDTFDFVDKIQNNKQMPGLLCSLDVSSLFTNVPLEKAIPIAIEKIRKYHPLLPIDDTNLKELFYYCTKRTNVKFNNENYDQQNGVSMGSPLAPILAHLFMSNLEEKIIEYRGTKPDLYYRYVDDIFMIMYGTQKDLYSFKKFMNKLQPSIKFTIEVQDKNKLPFLDVMVERTDSELITYVYRKPTDTGLYLEWTSNEPRTYKINLIKSLCIKAKRICSSEALLKQQLDYYEKIFTANGYPLNVIIKTIRGVRLGKIITKQSMKSTKKKVFVSMPFCVCIYEFNLKTFLLKPIELYVIRRRINAV</sequence>
<evidence type="ECO:0000259" key="1">
    <source>
        <dbReference type="PROSITE" id="PS50878"/>
    </source>
</evidence>
<dbReference type="PANTHER" id="PTHR21301:SF10">
    <property type="entry name" value="REVERSE TRANSCRIPTASE DOMAIN-CONTAINING PROTEIN"/>
    <property type="match status" value="1"/>
</dbReference>
<dbReference type="Proteomes" id="UP000682733">
    <property type="component" value="Unassembled WGS sequence"/>
</dbReference>
<dbReference type="EMBL" id="CAJOBA010042643">
    <property type="protein sequence ID" value="CAF4137262.1"/>
    <property type="molecule type" value="Genomic_DNA"/>
</dbReference>
<dbReference type="PROSITE" id="PS50878">
    <property type="entry name" value="RT_POL"/>
    <property type="match status" value="1"/>
</dbReference>
<evidence type="ECO:0000313" key="2">
    <source>
        <dbReference type="EMBL" id="CAF1326122.1"/>
    </source>
</evidence>
<feature type="domain" description="Reverse transcriptase" evidence="1">
    <location>
        <begin position="242"/>
        <end position="484"/>
    </location>
</feature>
<dbReference type="EMBL" id="CAJNOK010021032">
    <property type="protein sequence ID" value="CAF1326122.1"/>
    <property type="molecule type" value="Genomic_DNA"/>
</dbReference>
<dbReference type="AlphaFoldDB" id="A0A8S2EVU6"/>
<dbReference type="InterPro" id="IPR000477">
    <property type="entry name" value="RT_dom"/>
</dbReference>
<dbReference type="InterPro" id="IPR058912">
    <property type="entry name" value="HTH_animal"/>
</dbReference>
<dbReference type="PANTHER" id="PTHR21301">
    <property type="entry name" value="REVERSE TRANSCRIPTASE"/>
    <property type="match status" value="1"/>
</dbReference>
<dbReference type="Proteomes" id="UP000677228">
    <property type="component" value="Unassembled WGS sequence"/>
</dbReference>
<evidence type="ECO:0000313" key="4">
    <source>
        <dbReference type="Proteomes" id="UP000677228"/>
    </source>
</evidence>
<evidence type="ECO:0000313" key="3">
    <source>
        <dbReference type="EMBL" id="CAF4137262.1"/>
    </source>
</evidence>
<gene>
    <name evidence="2" type="ORF">OVA965_LOCUS29668</name>
    <name evidence="3" type="ORF">TMI583_LOCUS30452</name>
</gene>
<reference evidence="2" key="1">
    <citation type="submission" date="2021-02" db="EMBL/GenBank/DDBJ databases">
        <authorList>
            <person name="Nowell W R."/>
        </authorList>
    </citation>
    <scope>NUCLEOTIDE SEQUENCE</scope>
</reference>
<dbReference type="Pfam" id="PF00078">
    <property type="entry name" value="RVT_1"/>
    <property type="match status" value="1"/>
</dbReference>
<protein>
    <recommendedName>
        <fullName evidence="1">Reverse transcriptase domain-containing protein</fullName>
    </recommendedName>
</protein>
<dbReference type="Pfam" id="PF26215">
    <property type="entry name" value="HTH_animal"/>
    <property type="match status" value="1"/>
</dbReference>